<protein>
    <submittedName>
        <fullName evidence="1">Uncharacterized protein</fullName>
    </submittedName>
</protein>
<dbReference type="Proteomes" id="UP000673375">
    <property type="component" value="Unassembled WGS sequence"/>
</dbReference>
<reference evidence="1 2" key="1">
    <citation type="submission" date="2020-12" db="EMBL/GenBank/DDBJ databases">
        <title>Vagococcus allomyrinae sp. nov. and Enterococcus lavae sp. nov., isolated from the larvae of Allomyrina dichotoma.</title>
        <authorList>
            <person name="Lee S.D."/>
        </authorList>
    </citation>
    <scope>NUCLEOTIDE SEQUENCE [LARGE SCALE GENOMIC DNA]</scope>
    <source>
        <strain evidence="1 2">BWM-S5</strain>
    </source>
</reference>
<comment type="caution">
    <text evidence="1">The sequence shown here is derived from an EMBL/GenBank/DDBJ whole genome shotgun (WGS) entry which is preliminary data.</text>
</comment>
<proteinExistence type="predicted"/>
<gene>
    <name evidence="1" type="ORF">I6N96_11485</name>
</gene>
<sequence length="72" mass="8051">MASTVIVTYMSNHDGSIRFYKIPNHYQDPRYETDPDWVNTETGNLLNSIQTLSISTAYDQQAAGIIGLISVN</sequence>
<name>A0ABS4CJU8_9ENTE</name>
<keyword evidence="2" id="KW-1185">Reference proteome</keyword>
<organism evidence="1 2">
    <name type="scientific">Enterococcus larvae</name>
    <dbReference type="NCBI Taxonomy" id="2794352"/>
    <lineage>
        <taxon>Bacteria</taxon>
        <taxon>Bacillati</taxon>
        <taxon>Bacillota</taxon>
        <taxon>Bacilli</taxon>
        <taxon>Lactobacillales</taxon>
        <taxon>Enterococcaceae</taxon>
        <taxon>Enterococcus</taxon>
    </lineage>
</organism>
<accession>A0ABS4CJU8</accession>
<dbReference type="EMBL" id="JAEDXU010000005">
    <property type="protein sequence ID" value="MBP1046890.1"/>
    <property type="molecule type" value="Genomic_DNA"/>
</dbReference>
<evidence type="ECO:0000313" key="2">
    <source>
        <dbReference type="Proteomes" id="UP000673375"/>
    </source>
</evidence>
<evidence type="ECO:0000313" key="1">
    <source>
        <dbReference type="EMBL" id="MBP1046890.1"/>
    </source>
</evidence>